<dbReference type="RefSeq" id="WP_118314310.1">
    <property type="nucleotide sequence ID" value="NZ_QRNJ01000017.1"/>
</dbReference>
<dbReference type="Pfam" id="PF09586">
    <property type="entry name" value="YfhO"/>
    <property type="match status" value="1"/>
</dbReference>
<evidence type="ECO:0000256" key="1">
    <source>
        <dbReference type="SAM" id="Phobius"/>
    </source>
</evidence>
<organism evidence="2 3">
    <name type="scientific">Anaerobutyricum hallii</name>
    <dbReference type="NCBI Taxonomy" id="39488"/>
    <lineage>
        <taxon>Bacteria</taxon>
        <taxon>Bacillati</taxon>
        <taxon>Bacillota</taxon>
        <taxon>Clostridia</taxon>
        <taxon>Lachnospirales</taxon>
        <taxon>Lachnospiraceae</taxon>
        <taxon>Anaerobutyricum</taxon>
    </lineage>
</organism>
<comment type="caution">
    <text evidence="2">The sequence shown here is derived from an EMBL/GenBank/DDBJ whole genome shotgun (WGS) entry which is preliminary data.</text>
</comment>
<proteinExistence type="predicted"/>
<dbReference type="Proteomes" id="UP000283497">
    <property type="component" value="Unassembled WGS sequence"/>
</dbReference>
<gene>
    <name evidence="2" type="ORF">DW068_05805</name>
</gene>
<evidence type="ECO:0008006" key="4">
    <source>
        <dbReference type="Google" id="ProtNLM"/>
    </source>
</evidence>
<name>A0A415G8G6_9FIRM</name>
<keyword evidence="1" id="KW-0472">Membrane</keyword>
<keyword evidence="1" id="KW-0812">Transmembrane</keyword>
<feature type="transmembrane region" description="Helical" evidence="1">
    <location>
        <begin position="353"/>
        <end position="374"/>
    </location>
</feature>
<dbReference type="PANTHER" id="PTHR38454:SF1">
    <property type="entry name" value="INTEGRAL MEMBRANE PROTEIN"/>
    <property type="match status" value="1"/>
</dbReference>
<sequence length="380" mass="42982">MLYGYNDVSTFSSTLNGGIVNYNNAMGNCRWNIVSIYDYNFRTYLNTLASVKYMGVAKKNTATIPYGYKKVQETKNKYYSIYENQYSLPLGYTYDKIVNADRIDQYSAAEKQETTMLAAIVEDKDMDKNSNLTVATKLPLTAQKLKIKNIKLNGVSMTKDTIEIEKPGATMKFSFEAPANAETYLSLVGDIYAEKDAKEHFITARIKAPGVKYGHKFRIDAYTTGQKEYLFNLGYREGAVKTCTLKFVGTGTLKYKDLAIYSQTMSNYADRVNALKENSLQNAKAEKNTVTGNITVDKDKMLVVTLPYQKGWTAYVDGKKTDIQRVNYQYIGINLKKGTHDIKLHYQLPGIKLAFMITGCGIIAFVAIIIFNIVRKRRKN</sequence>
<evidence type="ECO:0000313" key="3">
    <source>
        <dbReference type="Proteomes" id="UP000283497"/>
    </source>
</evidence>
<dbReference type="PANTHER" id="PTHR38454">
    <property type="entry name" value="INTEGRAL MEMBRANE PROTEIN-RELATED"/>
    <property type="match status" value="1"/>
</dbReference>
<dbReference type="InterPro" id="IPR018580">
    <property type="entry name" value="Uncharacterised_YfhO"/>
</dbReference>
<dbReference type="EMBL" id="QRNJ01000017">
    <property type="protein sequence ID" value="RHK40012.1"/>
    <property type="molecule type" value="Genomic_DNA"/>
</dbReference>
<dbReference type="AlphaFoldDB" id="A0A415G8G6"/>
<accession>A0A415G8G6</accession>
<protein>
    <recommendedName>
        <fullName evidence="4">Bacterial membrane protein YfhO</fullName>
    </recommendedName>
</protein>
<evidence type="ECO:0000313" key="2">
    <source>
        <dbReference type="EMBL" id="RHK40012.1"/>
    </source>
</evidence>
<reference evidence="2 3" key="1">
    <citation type="submission" date="2018-08" db="EMBL/GenBank/DDBJ databases">
        <title>A genome reference for cultivated species of the human gut microbiota.</title>
        <authorList>
            <person name="Zou Y."/>
            <person name="Xue W."/>
            <person name="Luo G."/>
        </authorList>
    </citation>
    <scope>NUCLEOTIDE SEQUENCE [LARGE SCALE GENOMIC DNA]</scope>
    <source>
        <strain evidence="2 3">AF45-14BH</strain>
    </source>
</reference>
<keyword evidence="1" id="KW-1133">Transmembrane helix</keyword>